<accession>A0ABT1A2K0</accession>
<evidence type="ECO:0000259" key="2">
    <source>
        <dbReference type="Pfam" id="PF00561"/>
    </source>
</evidence>
<feature type="domain" description="AB hydrolase-1" evidence="2">
    <location>
        <begin position="179"/>
        <end position="277"/>
    </location>
</feature>
<dbReference type="PROSITE" id="PS51257">
    <property type="entry name" value="PROKAR_LIPOPROTEIN"/>
    <property type="match status" value="1"/>
</dbReference>
<dbReference type="SUPFAM" id="SSF53474">
    <property type="entry name" value="alpha/beta-Hydrolases"/>
    <property type="match status" value="1"/>
</dbReference>
<keyword evidence="1" id="KW-1133">Transmembrane helix</keyword>
<dbReference type="Proteomes" id="UP001165283">
    <property type="component" value="Unassembled WGS sequence"/>
</dbReference>
<keyword evidence="1" id="KW-0812">Transmembrane</keyword>
<evidence type="ECO:0000313" key="3">
    <source>
        <dbReference type="EMBL" id="MCO1657236.1"/>
    </source>
</evidence>
<proteinExistence type="predicted"/>
<dbReference type="PANTHER" id="PTHR43798">
    <property type="entry name" value="MONOACYLGLYCEROL LIPASE"/>
    <property type="match status" value="1"/>
</dbReference>
<gene>
    <name evidence="3" type="ORF">KDL28_19445</name>
</gene>
<dbReference type="InterPro" id="IPR029058">
    <property type="entry name" value="AB_hydrolase_fold"/>
</dbReference>
<feature type="transmembrane region" description="Helical" evidence="1">
    <location>
        <begin position="119"/>
        <end position="139"/>
    </location>
</feature>
<dbReference type="InterPro" id="IPR000073">
    <property type="entry name" value="AB_hydrolase_1"/>
</dbReference>
<keyword evidence="1" id="KW-0472">Membrane</keyword>
<comment type="caution">
    <text evidence="3">The sequence shown here is derived from an EMBL/GenBank/DDBJ whole genome shotgun (WGS) entry which is preliminary data.</text>
</comment>
<dbReference type="RefSeq" id="WP_252440731.1">
    <property type="nucleotide sequence ID" value="NZ_JAGSOV010000040.1"/>
</dbReference>
<dbReference type="EMBL" id="JAGSOV010000040">
    <property type="protein sequence ID" value="MCO1657236.1"/>
    <property type="molecule type" value="Genomic_DNA"/>
</dbReference>
<evidence type="ECO:0000313" key="4">
    <source>
        <dbReference type="Proteomes" id="UP001165283"/>
    </source>
</evidence>
<feature type="transmembrane region" description="Helical" evidence="1">
    <location>
        <begin position="7"/>
        <end position="27"/>
    </location>
</feature>
<name>A0ABT1A2K0_9PSEU</name>
<protein>
    <submittedName>
        <fullName evidence="3">Alpha/beta hydrolase</fullName>
    </submittedName>
</protein>
<feature type="transmembrane region" description="Helical" evidence="1">
    <location>
        <begin position="33"/>
        <end position="51"/>
    </location>
</feature>
<keyword evidence="3" id="KW-0378">Hydrolase</keyword>
<organism evidence="3 4">
    <name type="scientific">Pseudonocardia humida</name>
    <dbReference type="NCBI Taxonomy" id="2800819"/>
    <lineage>
        <taxon>Bacteria</taxon>
        <taxon>Bacillati</taxon>
        <taxon>Actinomycetota</taxon>
        <taxon>Actinomycetes</taxon>
        <taxon>Pseudonocardiales</taxon>
        <taxon>Pseudonocardiaceae</taxon>
        <taxon>Pseudonocardia</taxon>
    </lineage>
</organism>
<dbReference type="InterPro" id="IPR050266">
    <property type="entry name" value="AB_hydrolase_sf"/>
</dbReference>
<dbReference type="PANTHER" id="PTHR43798:SF33">
    <property type="entry name" value="HYDROLASE, PUTATIVE (AFU_ORTHOLOGUE AFUA_2G14860)-RELATED"/>
    <property type="match status" value="1"/>
</dbReference>
<dbReference type="PRINTS" id="PR00111">
    <property type="entry name" value="ABHYDROLASE"/>
</dbReference>
<dbReference type="GO" id="GO:0016787">
    <property type="term" value="F:hydrolase activity"/>
    <property type="evidence" value="ECO:0007669"/>
    <property type="project" value="UniProtKB-KW"/>
</dbReference>
<dbReference type="Gene3D" id="3.40.50.1820">
    <property type="entry name" value="alpha/beta hydrolase"/>
    <property type="match status" value="1"/>
</dbReference>
<feature type="transmembrane region" description="Helical" evidence="1">
    <location>
        <begin position="86"/>
        <end position="107"/>
    </location>
</feature>
<evidence type="ECO:0000256" key="1">
    <source>
        <dbReference type="SAM" id="Phobius"/>
    </source>
</evidence>
<reference evidence="3" key="1">
    <citation type="submission" date="2021-04" db="EMBL/GenBank/DDBJ databases">
        <title>Pseudonocardia sp. nov., isolated from sandy soil of mangrove forest.</title>
        <authorList>
            <person name="Zan Z."/>
            <person name="Huang R."/>
            <person name="Liu W."/>
        </authorList>
    </citation>
    <scope>NUCLEOTIDE SEQUENCE</scope>
    <source>
        <strain evidence="3">S2-4</strain>
    </source>
</reference>
<keyword evidence="4" id="KW-1185">Reference proteome</keyword>
<dbReference type="Pfam" id="PF00561">
    <property type="entry name" value="Abhydrolase_1"/>
    <property type="match status" value="1"/>
</dbReference>
<sequence>MLPARSAPVHVAGLVAAACGCFLRYLVGQDTSVLPLDALVVGAVALVVALVRRRWGPVVGMVVAAHPLTTHDVLGPVLQPAGPTELVAALLVAVGVGVALAAGVVAVARPAPRPGGRWALPAAVGVLGLLVVAVAGYVVRNTTYASWDAARVERAGFVERRVEVGGTAMNYAEGPDNGPPLLLVHGQLTDWRSWSRVLPGLAQRFHVFAVDCPGHGASDRLPGGYTAEALVAGTAGFVRQVIGEPVVVVGHSSGGLVAAGLAADAPDLVRAAVLEDPPLFSSVLPRARHTFNHVDLASTAHGFLRSGRTDFTSYYIAHTAVWDLFGPGGANLRERALERRAARPDEPLSLWMLPPTVNEPYRAMPEYDPRFGEAFFDGSFHRGFDHAVVLRRITAPVVLVHASWSYDANGVLLAAMDADDARRARSLLRDVEFHEVDTGHGFHVEDPERFLDLVLPLGR</sequence>